<evidence type="ECO:0000313" key="4">
    <source>
        <dbReference type="Proteomes" id="UP001519287"/>
    </source>
</evidence>
<dbReference type="InterPro" id="IPR000595">
    <property type="entry name" value="cNMP-bd_dom"/>
</dbReference>
<dbReference type="Gene3D" id="2.60.120.10">
    <property type="entry name" value="Jelly Rolls"/>
    <property type="match status" value="1"/>
</dbReference>
<dbReference type="CDD" id="cd00038">
    <property type="entry name" value="CAP_ED"/>
    <property type="match status" value="1"/>
</dbReference>
<proteinExistence type="predicted"/>
<gene>
    <name evidence="3" type="ORF">J2Z66_004839</name>
</gene>
<organism evidence="3 4">
    <name type="scientific">Paenibacillus eucommiae</name>
    <dbReference type="NCBI Taxonomy" id="1355755"/>
    <lineage>
        <taxon>Bacteria</taxon>
        <taxon>Bacillati</taxon>
        <taxon>Bacillota</taxon>
        <taxon>Bacilli</taxon>
        <taxon>Bacillales</taxon>
        <taxon>Paenibacillaceae</taxon>
        <taxon>Paenibacillus</taxon>
    </lineage>
</organism>
<protein>
    <submittedName>
        <fullName evidence="3">CRP-like cAMP-binding protein</fullName>
    </submittedName>
</protein>
<dbReference type="EMBL" id="JAGGLB010000017">
    <property type="protein sequence ID" value="MBP1993222.1"/>
    <property type="molecule type" value="Genomic_DNA"/>
</dbReference>
<reference evidence="3 4" key="1">
    <citation type="submission" date="2021-03" db="EMBL/GenBank/DDBJ databases">
        <title>Genomic Encyclopedia of Type Strains, Phase IV (KMG-IV): sequencing the most valuable type-strain genomes for metagenomic binning, comparative biology and taxonomic classification.</title>
        <authorList>
            <person name="Goeker M."/>
        </authorList>
    </citation>
    <scope>NUCLEOTIDE SEQUENCE [LARGE SCALE GENOMIC DNA]</scope>
    <source>
        <strain evidence="3 4">DSM 26048</strain>
    </source>
</reference>
<name>A0ABS4J057_9BACL</name>
<dbReference type="PROSITE" id="PS50042">
    <property type="entry name" value="CNMP_BINDING_3"/>
    <property type="match status" value="1"/>
</dbReference>
<dbReference type="InterPro" id="IPR018490">
    <property type="entry name" value="cNMP-bd_dom_sf"/>
</dbReference>
<sequence length="208" mass="24502">MRCYSCKGGGRSIEPENQLHGSLLKRFSDDIPDTEWQWFLTQLQRQKLGKNDYFIRSGEHARSIAFCVEGLFRFYYDSEQGKEVNKSFCGRGEFVAAFSALLLKVPSSLHIQALEDSDLLIVSYDVFVSLYERHICWERLKNRLVEKLFIKKEQREKELLLCSAEQRYHIFVEEYPELHERIPQYHIASYLGITPVALSRIRRRMNLG</sequence>
<dbReference type="RefSeq" id="WP_209974872.1">
    <property type="nucleotide sequence ID" value="NZ_JAGGLB010000017.1"/>
</dbReference>
<evidence type="ECO:0000259" key="2">
    <source>
        <dbReference type="PROSITE" id="PS50042"/>
    </source>
</evidence>
<feature type="domain" description="Cyclic nucleotide-binding" evidence="2">
    <location>
        <begin position="27"/>
        <end position="130"/>
    </location>
</feature>
<dbReference type="Proteomes" id="UP001519287">
    <property type="component" value="Unassembled WGS sequence"/>
</dbReference>
<accession>A0ABS4J057</accession>
<dbReference type="InterPro" id="IPR014710">
    <property type="entry name" value="RmlC-like_jellyroll"/>
</dbReference>
<evidence type="ECO:0000313" key="3">
    <source>
        <dbReference type="EMBL" id="MBP1993222.1"/>
    </source>
</evidence>
<dbReference type="Pfam" id="PF00027">
    <property type="entry name" value="cNMP_binding"/>
    <property type="match status" value="1"/>
</dbReference>
<keyword evidence="1" id="KW-0010">Activator</keyword>
<dbReference type="SUPFAM" id="SSF51206">
    <property type="entry name" value="cAMP-binding domain-like"/>
    <property type="match status" value="1"/>
</dbReference>
<comment type="caution">
    <text evidence="3">The sequence shown here is derived from an EMBL/GenBank/DDBJ whole genome shotgun (WGS) entry which is preliminary data.</text>
</comment>
<keyword evidence="4" id="KW-1185">Reference proteome</keyword>
<evidence type="ECO:0000256" key="1">
    <source>
        <dbReference type="ARBA" id="ARBA00023159"/>
    </source>
</evidence>